<dbReference type="AlphaFoldDB" id="A0AAN6NMR0"/>
<accession>A0AAN6NMR0</accession>
<dbReference type="Proteomes" id="UP001303222">
    <property type="component" value="Unassembled WGS sequence"/>
</dbReference>
<organism evidence="1 2">
    <name type="scientific">Pseudoneurospora amorphoporcata</name>
    <dbReference type="NCBI Taxonomy" id="241081"/>
    <lineage>
        <taxon>Eukaryota</taxon>
        <taxon>Fungi</taxon>
        <taxon>Dikarya</taxon>
        <taxon>Ascomycota</taxon>
        <taxon>Pezizomycotina</taxon>
        <taxon>Sordariomycetes</taxon>
        <taxon>Sordariomycetidae</taxon>
        <taxon>Sordariales</taxon>
        <taxon>Sordariaceae</taxon>
        <taxon>Pseudoneurospora</taxon>
    </lineage>
</organism>
<sequence>IIYITNKIRTEVLYIFISIKRSNFGSINSFFNQYTKFYKYIYNTKYEFTNNIKIGYLYNAIKNTYPIDAKY</sequence>
<keyword evidence="2" id="KW-1185">Reference proteome</keyword>
<proteinExistence type="predicted"/>
<protein>
    <submittedName>
        <fullName evidence="1">Uncharacterized protein</fullName>
    </submittedName>
</protein>
<feature type="non-terminal residue" evidence="1">
    <location>
        <position position="1"/>
    </location>
</feature>
<name>A0AAN6NMR0_9PEZI</name>
<dbReference type="EMBL" id="MU859965">
    <property type="protein sequence ID" value="KAK3946482.1"/>
    <property type="molecule type" value="Genomic_DNA"/>
</dbReference>
<evidence type="ECO:0000313" key="1">
    <source>
        <dbReference type="EMBL" id="KAK3946482.1"/>
    </source>
</evidence>
<comment type="caution">
    <text evidence="1">The sequence shown here is derived from an EMBL/GenBank/DDBJ whole genome shotgun (WGS) entry which is preliminary data.</text>
</comment>
<reference evidence="1" key="1">
    <citation type="journal article" date="2023" name="Mol. Phylogenet. Evol.">
        <title>Genome-scale phylogeny and comparative genomics of the fungal order Sordariales.</title>
        <authorList>
            <person name="Hensen N."/>
            <person name="Bonometti L."/>
            <person name="Westerberg I."/>
            <person name="Brannstrom I.O."/>
            <person name="Guillou S."/>
            <person name="Cros-Aarteil S."/>
            <person name="Calhoun S."/>
            <person name="Haridas S."/>
            <person name="Kuo A."/>
            <person name="Mondo S."/>
            <person name="Pangilinan J."/>
            <person name="Riley R."/>
            <person name="LaButti K."/>
            <person name="Andreopoulos B."/>
            <person name="Lipzen A."/>
            <person name="Chen C."/>
            <person name="Yan M."/>
            <person name="Daum C."/>
            <person name="Ng V."/>
            <person name="Clum A."/>
            <person name="Steindorff A."/>
            <person name="Ohm R.A."/>
            <person name="Martin F."/>
            <person name="Silar P."/>
            <person name="Natvig D.O."/>
            <person name="Lalanne C."/>
            <person name="Gautier V."/>
            <person name="Ament-Velasquez S.L."/>
            <person name="Kruys A."/>
            <person name="Hutchinson M.I."/>
            <person name="Powell A.J."/>
            <person name="Barry K."/>
            <person name="Miller A.N."/>
            <person name="Grigoriev I.V."/>
            <person name="Debuchy R."/>
            <person name="Gladieux P."/>
            <person name="Hiltunen Thoren M."/>
            <person name="Johannesson H."/>
        </authorList>
    </citation>
    <scope>NUCLEOTIDE SEQUENCE</scope>
    <source>
        <strain evidence="1">CBS 626.80</strain>
    </source>
</reference>
<gene>
    <name evidence="1" type="ORF">QBC32DRAFT_225996</name>
</gene>
<evidence type="ECO:0000313" key="2">
    <source>
        <dbReference type="Proteomes" id="UP001303222"/>
    </source>
</evidence>
<reference evidence="1" key="2">
    <citation type="submission" date="2023-06" db="EMBL/GenBank/DDBJ databases">
        <authorList>
            <consortium name="Lawrence Berkeley National Laboratory"/>
            <person name="Mondo S.J."/>
            <person name="Hensen N."/>
            <person name="Bonometti L."/>
            <person name="Westerberg I."/>
            <person name="Brannstrom I.O."/>
            <person name="Guillou S."/>
            <person name="Cros-Aarteil S."/>
            <person name="Calhoun S."/>
            <person name="Haridas S."/>
            <person name="Kuo A."/>
            <person name="Pangilinan J."/>
            <person name="Riley R."/>
            <person name="Labutti K."/>
            <person name="Andreopoulos B."/>
            <person name="Lipzen A."/>
            <person name="Chen C."/>
            <person name="Yanf M."/>
            <person name="Daum C."/>
            <person name="Ng V."/>
            <person name="Clum A."/>
            <person name="Steindorff A."/>
            <person name="Ohm R."/>
            <person name="Martin F."/>
            <person name="Silar P."/>
            <person name="Natvig D."/>
            <person name="Lalanne C."/>
            <person name="Gautier V."/>
            <person name="Ament-Velasquez S.L."/>
            <person name="Kruys A."/>
            <person name="Hutchinson M.I."/>
            <person name="Powell A.J."/>
            <person name="Barry K."/>
            <person name="Miller A.N."/>
            <person name="Grigoriev I.V."/>
            <person name="Debuchy R."/>
            <person name="Gladieux P."/>
            <person name="Thoren M.H."/>
            <person name="Johannesson H."/>
        </authorList>
    </citation>
    <scope>NUCLEOTIDE SEQUENCE</scope>
    <source>
        <strain evidence="1">CBS 626.80</strain>
    </source>
</reference>